<accession>A0A1I4J1N2</accession>
<dbReference type="InterPro" id="IPR052161">
    <property type="entry name" value="Mycobact_Acyl-CoA_DH"/>
</dbReference>
<dbReference type="InterPro" id="IPR046373">
    <property type="entry name" value="Acyl-CoA_Oxase/DH_mid-dom_sf"/>
</dbReference>
<feature type="domain" description="Acyl-CoA oxidase/dehydrogenase middle" evidence="8">
    <location>
        <begin position="125"/>
        <end position="219"/>
    </location>
</feature>
<dbReference type="SUPFAM" id="SSF56645">
    <property type="entry name" value="Acyl-CoA dehydrogenase NM domain-like"/>
    <property type="match status" value="1"/>
</dbReference>
<evidence type="ECO:0000256" key="4">
    <source>
        <dbReference type="ARBA" id="ARBA00022827"/>
    </source>
</evidence>
<evidence type="ECO:0000313" key="11">
    <source>
        <dbReference type="Proteomes" id="UP000199144"/>
    </source>
</evidence>
<keyword evidence="3 6" id="KW-0285">Flavoprotein</keyword>
<evidence type="ECO:0000256" key="2">
    <source>
        <dbReference type="ARBA" id="ARBA00009347"/>
    </source>
</evidence>
<dbReference type="Pfam" id="PF02770">
    <property type="entry name" value="Acyl-CoA_dh_M"/>
    <property type="match status" value="1"/>
</dbReference>
<evidence type="ECO:0000259" key="8">
    <source>
        <dbReference type="Pfam" id="PF02770"/>
    </source>
</evidence>
<dbReference type="GO" id="GO:0005886">
    <property type="term" value="C:plasma membrane"/>
    <property type="evidence" value="ECO:0007669"/>
    <property type="project" value="TreeGrafter"/>
</dbReference>
<organism evidence="10 11">
    <name type="scientific">Shimia aestuarii</name>
    <dbReference type="NCBI Taxonomy" id="254406"/>
    <lineage>
        <taxon>Bacteria</taxon>
        <taxon>Pseudomonadati</taxon>
        <taxon>Pseudomonadota</taxon>
        <taxon>Alphaproteobacteria</taxon>
        <taxon>Rhodobacterales</taxon>
        <taxon>Roseobacteraceae</taxon>
    </lineage>
</organism>
<sequence length="395" mass="43727">MDLSYSAEEIAFRDEVRAFLAENLPAHISDAVRAGGELDKATMEEWHAILNSKGWLATIWPKEFGGPGWSPVQKHIFDEECNRAYAPRIVPFGLGMLGPVLQKFGTKAQQDHYLPRILDGTDWWCQGYSEPGAGSDLASLKTRAVREGDEWVINGQKTWTTLGQHADWIFCLCRTDPEAKQQEGISFILVDLKTPGIEMRPIKLIEGGHEVNEVFFTDVRVPYGNLVGQENKGWTIAKYLLTHERTGIAGVGASMQALEEVKALARQVRRGGKPLIEDPLFAARIARAEIDLEAMKITNLRMLFQAQQQGAPGPETSILKIKGTVINQELNDLARRALGPAAAPFPGFVNDGNLMFGPPDTAHSAATYFNNRKTSIFGGSNEIQRNILTKTMLEL</sequence>
<gene>
    <name evidence="10" type="ORF">SAMN04488042_101819</name>
</gene>
<protein>
    <submittedName>
        <fullName evidence="10">Acyl-CoA dehydrogenase</fullName>
    </submittedName>
</protein>
<evidence type="ECO:0000259" key="9">
    <source>
        <dbReference type="Pfam" id="PF02771"/>
    </source>
</evidence>
<dbReference type="Pfam" id="PF00441">
    <property type="entry name" value="Acyl-CoA_dh_1"/>
    <property type="match status" value="1"/>
</dbReference>
<evidence type="ECO:0000256" key="5">
    <source>
        <dbReference type="ARBA" id="ARBA00023002"/>
    </source>
</evidence>
<dbReference type="InterPro" id="IPR009075">
    <property type="entry name" value="AcylCo_DH/oxidase_C"/>
</dbReference>
<dbReference type="Proteomes" id="UP000199144">
    <property type="component" value="Unassembled WGS sequence"/>
</dbReference>
<evidence type="ECO:0000256" key="1">
    <source>
        <dbReference type="ARBA" id="ARBA00001974"/>
    </source>
</evidence>
<dbReference type="InterPro" id="IPR036250">
    <property type="entry name" value="AcylCo_DH-like_C"/>
</dbReference>
<dbReference type="FunFam" id="2.40.110.10:FF:000011">
    <property type="entry name" value="Acyl-CoA dehydrogenase FadE34"/>
    <property type="match status" value="1"/>
</dbReference>
<reference evidence="10 11" key="1">
    <citation type="submission" date="2016-10" db="EMBL/GenBank/DDBJ databases">
        <authorList>
            <person name="de Groot N.N."/>
        </authorList>
    </citation>
    <scope>NUCLEOTIDE SEQUENCE [LARGE SCALE GENOMIC DNA]</scope>
    <source>
        <strain evidence="10 11">DSM 15283</strain>
    </source>
</reference>
<dbReference type="PANTHER" id="PTHR43292">
    <property type="entry name" value="ACYL-COA DEHYDROGENASE"/>
    <property type="match status" value="1"/>
</dbReference>
<dbReference type="InterPro" id="IPR006091">
    <property type="entry name" value="Acyl-CoA_Oxase/DH_mid-dom"/>
</dbReference>
<dbReference type="SUPFAM" id="SSF47203">
    <property type="entry name" value="Acyl-CoA dehydrogenase C-terminal domain-like"/>
    <property type="match status" value="1"/>
</dbReference>
<evidence type="ECO:0000313" key="10">
    <source>
        <dbReference type="EMBL" id="SFL60103.1"/>
    </source>
</evidence>
<proteinExistence type="inferred from homology"/>
<feature type="domain" description="Acyl-CoA dehydrogenase/oxidase C-terminal" evidence="7">
    <location>
        <begin position="231"/>
        <end position="392"/>
    </location>
</feature>
<dbReference type="Gene3D" id="2.40.110.10">
    <property type="entry name" value="Butyryl-CoA Dehydrogenase, subunit A, domain 2"/>
    <property type="match status" value="1"/>
</dbReference>
<dbReference type="Pfam" id="PF02771">
    <property type="entry name" value="Acyl-CoA_dh_N"/>
    <property type="match status" value="1"/>
</dbReference>
<dbReference type="Gene3D" id="1.10.540.10">
    <property type="entry name" value="Acyl-CoA dehydrogenase/oxidase, N-terminal domain"/>
    <property type="match status" value="1"/>
</dbReference>
<dbReference type="EMBL" id="FOTQ01000001">
    <property type="protein sequence ID" value="SFL60103.1"/>
    <property type="molecule type" value="Genomic_DNA"/>
</dbReference>
<dbReference type="InterPro" id="IPR013786">
    <property type="entry name" value="AcylCoA_DH/ox_N"/>
</dbReference>
<dbReference type="InterPro" id="IPR009100">
    <property type="entry name" value="AcylCoA_DH/oxidase_NM_dom_sf"/>
</dbReference>
<comment type="similarity">
    <text evidence="2 6">Belongs to the acyl-CoA dehydrogenase family.</text>
</comment>
<keyword evidence="11" id="KW-1185">Reference proteome</keyword>
<dbReference type="STRING" id="254406.SAMN04488042_101819"/>
<feature type="domain" description="Acyl-CoA dehydrogenase/oxidase N-terminal" evidence="9">
    <location>
        <begin position="7"/>
        <end position="120"/>
    </location>
</feature>
<evidence type="ECO:0000259" key="7">
    <source>
        <dbReference type="Pfam" id="PF00441"/>
    </source>
</evidence>
<dbReference type="GO" id="GO:0050660">
    <property type="term" value="F:flavin adenine dinucleotide binding"/>
    <property type="evidence" value="ECO:0007669"/>
    <property type="project" value="InterPro"/>
</dbReference>
<dbReference type="GO" id="GO:0016627">
    <property type="term" value="F:oxidoreductase activity, acting on the CH-CH group of donors"/>
    <property type="evidence" value="ECO:0007669"/>
    <property type="project" value="InterPro"/>
</dbReference>
<evidence type="ECO:0000256" key="6">
    <source>
        <dbReference type="RuleBase" id="RU362125"/>
    </source>
</evidence>
<name>A0A1I4J1N2_9RHOB</name>
<keyword evidence="4 6" id="KW-0274">FAD</keyword>
<dbReference type="PANTHER" id="PTHR43292:SF3">
    <property type="entry name" value="ACYL-COA DEHYDROGENASE FADE29"/>
    <property type="match status" value="1"/>
</dbReference>
<dbReference type="AlphaFoldDB" id="A0A1I4J1N2"/>
<keyword evidence="5 6" id="KW-0560">Oxidoreductase</keyword>
<dbReference type="InterPro" id="IPR037069">
    <property type="entry name" value="AcylCoA_DH/ox_N_sf"/>
</dbReference>
<evidence type="ECO:0000256" key="3">
    <source>
        <dbReference type="ARBA" id="ARBA00022630"/>
    </source>
</evidence>
<dbReference type="OrthoDB" id="9775090at2"/>
<dbReference type="RefSeq" id="WP_093091102.1">
    <property type="nucleotide sequence ID" value="NZ_FOTQ01000001.1"/>
</dbReference>
<dbReference type="Gene3D" id="1.20.140.10">
    <property type="entry name" value="Butyryl-CoA Dehydrogenase, subunit A, domain 3"/>
    <property type="match status" value="1"/>
</dbReference>
<comment type="cofactor">
    <cofactor evidence="1 6">
        <name>FAD</name>
        <dbReference type="ChEBI" id="CHEBI:57692"/>
    </cofactor>
</comment>